<dbReference type="AlphaFoldDB" id="D0GNU2"/>
<evidence type="ECO:0000256" key="1">
    <source>
        <dbReference type="ARBA" id="ARBA00023002"/>
    </source>
</evidence>
<reference evidence="3 4" key="1">
    <citation type="submission" date="2009-10" db="EMBL/GenBank/DDBJ databases">
        <authorList>
            <person name="Harkins D.M."/>
            <person name="Madupu R."/>
            <person name="Durkin A.S."/>
            <person name="Torralba M."/>
            <person name="Methe B."/>
            <person name="Sutton G.G."/>
            <person name="Strausberg R.L."/>
            <person name="Nelson K.E."/>
        </authorList>
    </citation>
    <scope>NUCLEOTIDE SEQUENCE [LARGE SCALE GENOMIC DNA]</scope>
    <source>
        <strain evidence="3 4">F0264</strain>
    </source>
</reference>
<keyword evidence="4" id="KW-1185">Reference proteome</keyword>
<evidence type="ECO:0000313" key="4">
    <source>
        <dbReference type="Proteomes" id="UP000004226"/>
    </source>
</evidence>
<dbReference type="SUPFAM" id="SSF52218">
    <property type="entry name" value="Flavoproteins"/>
    <property type="match status" value="1"/>
</dbReference>
<proteinExistence type="predicted"/>
<organism evidence="3 4">
    <name type="scientific">Pseudoleptotrichia goodfellowii F0264</name>
    <dbReference type="NCBI Taxonomy" id="596323"/>
    <lineage>
        <taxon>Bacteria</taxon>
        <taxon>Fusobacteriati</taxon>
        <taxon>Fusobacteriota</taxon>
        <taxon>Fusobacteriia</taxon>
        <taxon>Fusobacteriales</taxon>
        <taxon>Leptotrichiaceae</taxon>
        <taxon>Pseudoleptotrichia</taxon>
    </lineage>
</organism>
<dbReference type="InterPro" id="IPR046980">
    <property type="entry name" value="KefG/KefF"/>
</dbReference>
<feature type="domain" description="Flavodoxin-like fold" evidence="2">
    <location>
        <begin position="7"/>
        <end position="170"/>
    </location>
</feature>
<dbReference type="InterPro" id="IPR029039">
    <property type="entry name" value="Flavoprotein-like_sf"/>
</dbReference>
<dbReference type="Gene3D" id="3.40.50.360">
    <property type="match status" value="1"/>
</dbReference>
<name>D0GNU2_9FUSO</name>
<dbReference type="GO" id="GO:0010181">
    <property type="term" value="F:FMN binding"/>
    <property type="evidence" value="ECO:0007669"/>
    <property type="project" value="TreeGrafter"/>
</dbReference>
<gene>
    <name evidence="3" type="ORF">HMPREF0554_2375</name>
</gene>
<dbReference type="eggNOG" id="COG2249">
    <property type="taxonomic scope" value="Bacteria"/>
</dbReference>
<dbReference type="Pfam" id="PF02525">
    <property type="entry name" value="Flavodoxin_2"/>
    <property type="match status" value="1"/>
</dbReference>
<dbReference type="GO" id="GO:0009055">
    <property type="term" value="F:electron transfer activity"/>
    <property type="evidence" value="ECO:0007669"/>
    <property type="project" value="TreeGrafter"/>
</dbReference>
<dbReference type="GO" id="GO:0003955">
    <property type="term" value="F:NAD(P)H dehydrogenase (quinone) activity"/>
    <property type="evidence" value="ECO:0007669"/>
    <property type="project" value="TreeGrafter"/>
</dbReference>
<dbReference type="PANTHER" id="PTHR47307:SF1">
    <property type="entry name" value="GLUTATHIONE-REGULATED POTASSIUM-EFFLUX SYSTEM ANCILLARY PROTEIN KEFG"/>
    <property type="match status" value="1"/>
</dbReference>
<protein>
    <submittedName>
        <fullName evidence="3">Flavodoxin-like protein</fullName>
    </submittedName>
</protein>
<dbReference type="InterPro" id="IPR003680">
    <property type="entry name" value="Flavodoxin_fold"/>
</dbReference>
<evidence type="ECO:0000313" key="3">
    <source>
        <dbReference type="EMBL" id="EEY34262.1"/>
    </source>
</evidence>
<sequence length="175" mass="20512">MKGMIEMKTLVILAHPDIENSRINKKWKEELEKYPDEIKVHELYKEYPDWNINVEKEHKLIEGYDNIIIQFPMYWCSCPPLLKKWFDDVWTFNWAYGPEGDKLKNRKIGLAISAGSLEESYTLPVNEILSPFKASTIHVGAEFLPYFSLFGTVHDMSDEKVAQSSVEYVEYIKNI</sequence>
<dbReference type="Proteomes" id="UP000004226">
    <property type="component" value="Unassembled WGS sequence"/>
</dbReference>
<evidence type="ECO:0000259" key="2">
    <source>
        <dbReference type="Pfam" id="PF02525"/>
    </source>
</evidence>
<keyword evidence="1" id="KW-0560">Oxidoreductase</keyword>
<comment type="caution">
    <text evidence="3">The sequence shown here is derived from an EMBL/GenBank/DDBJ whole genome shotgun (WGS) entry which is preliminary data.</text>
</comment>
<accession>D0GNU2</accession>
<dbReference type="PANTHER" id="PTHR47307">
    <property type="entry name" value="GLUTATHIONE-REGULATED POTASSIUM-EFFLUX SYSTEM ANCILLARY PROTEIN KEFG"/>
    <property type="match status" value="1"/>
</dbReference>
<dbReference type="EMBL" id="ADAD01000176">
    <property type="protein sequence ID" value="EEY34262.1"/>
    <property type="molecule type" value="Genomic_DNA"/>
</dbReference>